<evidence type="ECO:0000313" key="2">
    <source>
        <dbReference type="EMBL" id="EGV20594.1"/>
    </source>
</evidence>
<proteinExistence type="predicted"/>
<feature type="chain" id="PRO_5003388448" evidence="1">
    <location>
        <begin position="29"/>
        <end position="62"/>
    </location>
</feature>
<sequence>MKAINIKMLPIAIWCLAVAATIPSVATAAVERYVIDTEGGHAFVQFRVKHLAYSWLYGRFND</sequence>
<dbReference type="eggNOG" id="COG2353">
    <property type="taxonomic scope" value="Bacteria"/>
</dbReference>
<name>F9U621_9GAMM</name>
<dbReference type="OrthoDB" id="9811006at2"/>
<dbReference type="PATRIC" id="fig|768671.3.peg.415"/>
<accession>F9U621</accession>
<dbReference type="AlphaFoldDB" id="F9U621"/>
<keyword evidence="1" id="KW-0732">Signal</keyword>
<evidence type="ECO:0000256" key="1">
    <source>
        <dbReference type="SAM" id="SignalP"/>
    </source>
</evidence>
<keyword evidence="3" id="KW-1185">Reference proteome</keyword>
<evidence type="ECO:0000313" key="3">
    <source>
        <dbReference type="Proteomes" id="UP000005459"/>
    </source>
</evidence>
<gene>
    <name evidence="2" type="ORF">ThimaDRAFT_0372</name>
</gene>
<dbReference type="STRING" id="768671.ThimaDRAFT_0372"/>
<protein>
    <submittedName>
        <fullName evidence="2">Uncharacterized protein</fullName>
    </submittedName>
</protein>
<dbReference type="Proteomes" id="UP000005459">
    <property type="component" value="Unassembled WGS sequence"/>
</dbReference>
<reference evidence="2 3" key="1">
    <citation type="submission" date="2011-06" db="EMBL/GenBank/DDBJ databases">
        <title>The draft genome of Thiocapsa marina 5811.</title>
        <authorList>
            <consortium name="US DOE Joint Genome Institute (JGI-PGF)"/>
            <person name="Lucas S."/>
            <person name="Han J."/>
            <person name="Cheng J.-F."/>
            <person name="Goodwin L."/>
            <person name="Pitluck S."/>
            <person name="Peters L."/>
            <person name="Land M.L."/>
            <person name="Hauser L."/>
            <person name="Vogl K."/>
            <person name="Liu Z."/>
            <person name="Imhoff J."/>
            <person name="Thiel V."/>
            <person name="Frigaard N.-U."/>
            <person name="Bryant D."/>
            <person name="Woyke T.J."/>
        </authorList>
    </citation>
    <scope>NUCLEOTIDE SEQUENCE [LARGE SCALE GENOMIC DNA]</scope>
    <source>
        <strain evidence="2 3">5811</strain>
    </source>
</reference>
<feature type="signal peptide" evidence="1">
    <location>
        <begin position="1"/>
        <end position="28"/>
    </location>
</feature>
<organism evidence="2 3">
    <name type="scientific">Thiocapsa marina 5811</name>
    <dbReference type="NCBI Taxonomy" id="768671"/>
    <lineage>
        <taxon>Bacteria</taxon>
        <taxon>Pseudomonadati</taxon>
        <taxon>Pseudomonadota</taxon>
        <taxon>Gammaproteobacteria</taxon>
        <taxon>Chromatiales</taxon>
        <taxon>Chromatiaceae</taxon>
        <taxon>Thiocapsa</taxon>
    </lineage>
</organism>
<dbReference type="EMBL" id="AFWV01000001">
    <property type="protein sequence ID" value="EGV20594.1"/>
    <property type="molecule type" value="Genomic_DNA"/>
</dbReference>
<dbReference type="RefSeq" id="WP_007191250.1">
    <property type="nucleotide sequence ID" value="NZ_AFWV01000001.1"/>
</dbReference>